<name>A0A098S660_9BACT</name>
<dbReference type="InterPro" id="IPR050728">
    <property type="entry name" value="Zinc_Metalloprotease_M4"/>
</dbReference>
<organism evidence="9 10">
    <name type="scientific">Phaeodactylibacter xiamenensis</name>
    <dbReference type="NCBI Taxonomy" id="1524460"/>
    <lineage>
        <taxon>Bacteria</taxon>
        <taxon>Pseudomonadati</taxon>
        <taxon>Bacteroidota</taxon>
        <taxon>Saprospiria</taxon>
        <taxon>Saprospirales</taxon>
        <taxon>Haliscomenobacteraceae</taxon>
        <taxon>Phaeodactylibacter</taxon>
    </lineage>
</organism>
<dbReference type="OrthoDB" id="291295at2"/>
<dbReference type="PANTHER" id="PTHR33794">
    <property type="entry name" value="BACILLOLYSIN"/>
    <property type="match status" value="1"/>
</dbReference>
<evidence type="ECO:0000256" key="3">
    <source>
        <dbReference type="ARBA" id="ARBA00022729"/>
    </source>
</evidence>
<comment type="caution">
    <text evidence="9">The sequence shown here is derived from an EMBL/GenBank/DDBJ whole genome shotgun (WGS) entry which is preliminary data.</text>
</comment>
<dbReference type="Proteomes" id="UP000029736">
    <property type="component" value="Unassembled WGS sequence"/>
</dbReference>
<dbReference type="Pfam" id="PF02868">
    <property type="entry name" value="Peptidase_M4_C"/>
    <property type="match status" value="1"/>
</dbReference>
<dbReference type="InterPro" id="IPR027268">
    <property type="entry name" value="Peptidase_M4/M1_CTD_sf"/>
</dbReference>
<keyword evidence="3" id="KW-0732">Signal</keyword>
<dbReference type="Gene3D" id="3.10.450.490">
    <property type="match status" value="1"/>
</dbReference>
<evidence type="ECO:0000256" key="1">
    <source>
        <dbReference type="ARBA" id="ARBA00022670"/>
    </source>
</evidence>
<reference evidence="9 10" key="1">
    <citation type="journal article" date="2014" name="Int. J. Syst. Evol. Microbiol.">
        <title>Phaeodactylibacter xiamenensis gen. nov., sp. nov., a member of the family Saprospiraceae isolated from the marine alga Phaeodactylum tricornutum.</title>
        <authorList>
            <person name="Chen Z.Jr."/>
            <person name="Lei X."/>
            <person name="Lai Q."/>
            <person name="Li Y."/>
            <person name="Zhang B."/>
            <person name="Zhang J."/>
            <person name="Zhang H."/>
            <person name="Yang L."/>
            <person name="Zheng W."/>
            <person name="Tian Y."/>
            <person name="Yu Z."/>
            <person name="Xu H.Jr."/>
            <person name="Zheng T."/>
        </authorList>
    </citation>
    <scope>NUCLEOTIDE SEQUENCE [LARGE SCALE GENOMIC DNA]</scope>
    <source>
        <strain evidence="9 10">KD52</strain>
    </source>
</reference>
<dbReference type="Gene3D" id="1.10.390.10">
    <property type="entry name" value="Neutral Protease Domain 2"/>
    <property type="match status" value="1"/>
</dbReference>
<feature type="domain" description="Peptidase M4 C-terminal" evidence="7">
    <location>
        <begin position="442"/>
        <end position="581"/>
    </location>
</feature>
<keyword evidence="5" id="KW-0862">Zinc</keyword>
<dbReference type="GO" id="GO:0006508">
    <property type="term" value="P:proteolysis"/>
    <property type="evidence" value="ECO:0007669"/>
    <property type="project" value="UniProtKB-KW"/>
</dbReference>
<dbReference type="PANTHER" id="PTHR33794:SF1">
    <property type="entry name" value="BACILLOLYSIN"/>
    <property type="match status" value="1"/>
</dbReference>
<dbReference type="EMBL" id="JPOS01000035">
    <property type="protein sequence ID" value="KGE87551.1"/>
    <property type="molecule type" value="Genomic_DNA"/>
</dbReference>
<evidence type="ECO:0000256" key="2">
    <source>
        <dbReference type="ARBA" id="ARBA00022723"/>
    </source>
</evidence>
<keyword evidence="1" id="KW-0645">Protease</keyword>
<dbReference type="InterPro" id="IPR001570">
    <property type="entry name" value="Peptidase_M4_C_domain"/>
</dbReference>
<sequence>MNLLNLSRGAVITEVTHTFHPPKPIGEGGHTHTHSVLKFLLAIVLLFIMTNASSAQREGETNSYRAWSTCDSYNGFFDKEALETMEYISDTIYPSGRMIIRADHWHELGGLDSISSMMGLNNDYSFQLVKTQKSRGDDGISYYRYQQYYKNIRVEGGGFTIAALAGPGTGPENPCLEVKMLFPFVATEVHSIDPIPLSSISVANTLGNYYVAQPQASLSVLDANLSIWPNLLNDCAYYLAWDVNYIIDGESKRAWVDAKNGTVLKVIDGSMNLVAPMETPGYGQLPGNTNDLDDSFDGSVTRLITENLDTEVRTYDFGGNMQARPLGINLSEWPDAFIPSTNLLQWDGTTASPHVYQAHFATTECVKVFSSSLEIDFGTVRVAVDEEDNAMAFRESTDFSSFIALGFLGGSTTAIFDIVAHELGHCYMFGESLEYTNAGNESLHEGIADMFGTYVESVIQGTVDWVIGDDESAVATEVNRDLANPEFNCFSDVENLLQQHTRSTPLSHWFFLVSTGDPALGINSLGMETVLGYIMDALAANSSLSDYSDLKDAVLGVVELQHSVCSEEYTSIARAWNEICVGNTPICPYTITGNTIVYEENNVLSLCINGGIPNATYRWYVPGDANWTANGQSGTNLFEGTCLYVTQFDNYPYYPQFFKIDVYSPTVGPAYNQSITVTLIDRDGDDPTCWEYYDSLQPLMHNNEGQHESAAEQRLDKAWLTIDQSVPQQLVYWIKGFDIMGRLVYDGLFKDIRDEGLPSRYGMLMLQYFDENGKWLGTQKVMPNR</sequence>
<dbReference type="InterPro" id="IPR011096">
    <property type="entry name" value="FTP_domain"/>
</dbReference>
<dbReference type="GO" id="GO:0046872">
    <property type="term" value="F:metal ion binding"/>
    <property type="evidence" value="ECO:0007669"/>
    <property type="project" value="UniProtKB-KW"/>
</dbReference>
<accession>A0A098S660</accession>
<evidence type="ECO:0000256" key="6">
    <source>
        <dbReference type="ARBA" id="ARBA00023049"/>
    </source>
</evidence>
<dbReference type="SUPFAM" id="SSF55486">
    <property type="entry name" value="Metalloproteases ('zincins'), catalytic domain"/>
    <property type="match status" value="1"/>
</dbReference>
<protein>
    <submittedName>
        <fullName evidence="9">Uncharacterized protein</fullName>
    </submittedName>
</protein>
<evidence type="ECO:0000256" key="5">
    <source>
        <dbReference type="ARBA" id="ARBA00022833"/>
    </source>
</evidence>
<evidence type="ECO:0000313" key="10">
    <source>
        <dbReference type="Proteomes" id="UP000029736"/>
    </source>
</evidence>
<evidence type="ECO:0000313" key="9">
    <source>
        <dbReference type="EMBL" id="KGE87551.1"/>
    </source>
</evidence>
<evidence type="ECO:0000259" key="7">
    <source>
        <dbReference type="Pfam" id="PF02868"/>
    </source>
</evidence>
<evidence type="ECO:0000256" key="4">
    <source>
        <dbReference type="ARBA" id="ARBA00022801"/>
    </source>
</evidence>
<dbReference type="STRING" id="1524460.IX84_15220"/>
<feature type="domain" description="FTP" evidence="8">
    <location>
        <begin position="126"/>
        <end position="161"/>
    </location>
</feature>
<evidence type="ECO:0000259" key="8">
    <source>
        <dbReference type="Pfam" id="PF07504"/>
    </source>
</evidence>
<dbReference type="Pfam" id="PF07504">
    <property type="entry name" value="FTP"/>
    <property type="match status" value="1"/>
</dbReference>
<keyword evidence="2" id="KW-0479">Metal-binding</keyword>
<dbReference type="GO" id="GO:0004222">
    <property type="term" value="F:metalloendopeptidase activity"/>
    <property type="evidence" value="ECO:0007669"/>
    <property type="project" value="InterPro"/>
</dbReference>
<gene>
    <name evidence="9" type="ORF">IX84_15220</name>
</gene>
<keyword evidence="10" id="KW-1185">Reference proteome</keyword>
<keyword evidence="4" id="KW-0378">Hydrolase</keyword>
<proteinExistence type="predicted"/>
<dbReference type="RefSeq" id="WP_044222117.1">
    <property type="nucleotide sequence ID" value="NZ_JBKAGJ010000034.1"/>
</dbReference>
<dbReference type="AlphaFoldDB" id="A0A098S660"/>
<keyword evidence="6" id="KW-0482">Metalloprotease</keyword>